<dbReference type="Proteomes" id="UP000503251">
    <property type="component" value="Chromosome"/>
</dbReference>
<dbReference type="InterPro" id="IPR036754">
    <property type="entry name" value="YbaK/aa-tRNA-synt-asso_dom_sf"/>
</dbReference>
<evidence type="ECO:0000313" key="2">
    <source>
        <dbReference type="EMBL" id="QJT09270.1"/>
    </source>
</evidence>
<accession>A0ABX6NF61</accession>
<dbReference type="Pfam" id="PF04073">
    <property type="entry name" value="tRNA_edit"/>
    <property type="match status" value="1"/>
</dbReference>
<dbReference type="Gene3D" id="3.90.960.10">
    <property type="entry name" value="YbaK/aminoacyl-tRNA synthetase-associated domain"/>
    <property type="match status" value="1"/>
</dbReference>
<proteinExistence type="predicted"/>
<gene>
    <name evidence="2" type="ORF">E8L03_10105</name>
</gene>
<dbReference type="EMBL" id="CP039543">
    <property type="protein sequence ID" value="QJT09270.1"/>
    <property type="molecule type" value="Genomic_DNA"/>
</dbReference>
<sequence>MAEELSRSAQKVQEYLSKFDSSLEVMELAGSTRTAQDAADSVGCSVAQIAKSLVFQDKNSDELVLVIASGINRVDTKKIAKTTGSNLKQAKADLVKEKTGFAIGGIPPVGHAEPLKTVLDEDLQHYETIWAAAGTPFAVVKLTPELLWSLTGGTWLDVRQER</sequence>
<organism evidence="2 3">
    <name type="scientific">Oceanidesulfovibrio marinus</name>
    <dbReference type="NCBI Taxonomy" id="370038"/>
    <lineage>
        <taxon>Bacteria</taxon>
        <taxon>Pseudomonadati</taxon>
        <taxon>Thermodesulfobacteriota</taxon>
        <taxon>Desulfovibrionia</taxon>
        <taxon>Desulfovibrionales</taxon>
        <taxon>Desulfovibrionaceae</taxon>
        <taxon>Oceanidesulfovibrio</taxon>
    </lineage>
</organism>
<feature type="domain" description="YbaK/aminoacyl-tRNA synthetase-associated" evidence="1">
    <location>
        <begin position="31"/>
        <end position="145"/>
    </location>
</feature>
<evidence type="ECO:0000313" key="3">
    <source>
        <dbReference type="Proteomes" id="UP000503251"/>
    </source>
</evidence>
<dbReference type="RefSeq" id="WP_171267271.1">
    <property type="nucleotide sequence ID" value="NZ_CP039543.1"/>
</dbReference>
<protein>
    <submittedName>
        <fullName evidence="2">YbaK/EbsC family protein</fullName>
    </submittedName>
</protein>
<dbReference type="PANTHER" id="PTHR30411">
    <property type="entry name" value="CYTOPLASMIC PROTEIN"/>
    <property type="match status" value="1"/>
</dbReference>
<dbReference type="SUPFAM" id="SSF55826">
    <property type="entry name" value="YbaK/ProRS associated domain"/>
    <property type="match status" value="1"/>
</dbReference>
<name>A0ABX6NF61_9BACT</name>
<dbReference type="PANTHER" id="PTHR30411:SF1">
    <property type="entry name" value="CYTOPLASMIC PROTEIN"/>
    <property type="match status" value="1"/>
</dbReference>
<dbReference type="CDD" id="cd04333">
    <property type="entry name" value="ProX_deacylase"/>
    <property type="match status" value="1"/>
</dbReference>
<reference evidence="2 3" key="1">
    <citation type="submission" date="2019-04" db="EMBL/GenBank/DDBJ databases">
        <title>Isolation and culture of sulfate reducing bacteria from the cold seep of the South China Sea.</title>
        <authorList>
            <person name="Sun C."/>
            <person name="Liu R."/>
        </authorList>
    </citation>
    <scope>NUCLEOTIDE SEQUENCE [LARGE SCALE GENOMIC DNA]</scope>
    <source>
        <strain evidence="2 3">CS1</strain>
    </source>
</reference>
<dbReference type="InterPro" id="IPR007214">
    <property type="entry name" value="YbaK/aa-tRNA-synth-assoc-dom"/>
</dbReference>
<evidence type="ECO:0000259" key="1">
    <source>
        <dbReference type="Pfam" id="PF04073"/>
    </source>
</evidence>
<keyword evidence="3" id="KW-1185">Reference proteome</keyword>